<accession>A0ABQ5ATX4</accession>
<protein>
    <submittedName>
        <fullName evidence="2">Uncharacterized protein</fullName>
    </submittedName>
</protein>
<proteinExistence type="predicted"/>
<name>A0ABQ5ATX4_9ASTR</name>
<evidence type="ECO:0000313" key="2">
    <source>
        <dbReference type="EMBL" id="GJT05910.1"/>
    </source>
</evidence>
<sequence>MVVQDQAEMGEGSTNPTDPHHTPTFIQPSTSQPQKKQKPRKPKRKDTQIPQSSGPTEHVADEAVYKELDDSLVRAATTASSLEAEQDSGNIIKTRSKATPNESSSLGTTSGGGPRRQETMGDTIAQTRFENVSKLSNDPLLARGNTLRSGEDSLKLKELMELCTNLQTRVLDLEKRKTTQAEEIVTRVESSRDKESLGEDASKQGRINAIDANEDITLVNDQDDANMFFVNTLTGDEVLAEQEVAAKDVKLTVDEVTLAQALAALKSVKPKVKANVVEELSVPVSAASIKVSAATTTTTATIPTQRKGIVITELEEPVKPKKKDLIRLDEEIALNLQAEFDEEERLAREKDEASVTLTEEWDDIQAKVEADYQLAQRLQAQEQEELNDEEKNMEEKKPKDLKNKSFNSIQKMFDRAFKRVDDVQETAEVDDDQETAKIKELMKIVSDEEEVEIDAIPLATKPPSIVDWKIHKEGKKNYYQIIKADGSSKMYLVFSHMLKSFDMEDFETLWKLIKAKYGSTRPVEDLDLILYGDLKTMFEPHVEDQVWKNQQDYRVLDWKLYDSCGVHSLRMQHMHIHVLVEKRYPLTPTTTTDMLNKKLQCDHFSEMAYQLLKLLTKQGRIVRIKRLLDGLRVIAAQVYVTTAKLNYYCSKIKTAERVSTIKERIKTEERIQIDPTRGILQLGQHYAPPPGYWASLRYLTNAEFLDQVNVNTDQYPCMISEPHLGYEHKIEVMEQFEKKFVKSAETIQQRNAGLEAAAATQTNELADVGAKNAKLLGQVCEAMIREGFMALQDAKAQRIEKQNAELDTRVVEVNFEMDTELYPHMITTIANQRWMICHSLHHAMLKCSQSYEYQAALGIAISKAIDKGIQEGLLAGIKHGKAERTLEEVEAYDSGIKATYVAAVKELENISLHLLDQLEALKDSPLELLITSLTLERNYGKEDLTPEFWRLLLVSEQVTIIVYYERGGSRVPNSISHEILLSNVLAASYARAKKRRKDASLSLVVGEPYSTVSLAPSV</sequence>
<gene>
    <name evidence="2" type="ORF">Tco_0840372</name>
</gene>
<feature type="compositionally biased region" description="Polar residues" evidence="1">
    <location>
        <begin position="78"/>
        <end position="102"/>
    </location>
</feature>
<feature type="region of interest" description="Disordered" evidence="1">
    <location>
        <begin position="78"/>
        <end position="119"/>
    </location>
</feature>
<dbReference type="Proteomes" id="UP001151760">
    <property type="component" value="Unassembled WGS sequence"/>
</dbReference>
<feature type="compositionally biased region" description="Basic residues" evidence="1">
    <location>
        <begin position="35"/>
        <end position="44"/>
    </location>
</feature>
<comment type="caution">
    <text evidence="2">The sequence shown here is derived from an EMBL/GenBank/DDBJ whole genome shotgun (WGS) entry which is preliminary data.</text>
</comment>
<reference evidence="2" key="1">
    <citation type="journal article" date="2022" name="Int. J. Mol. Sci.">
        <title>Draft Genome of Tanacetum Coccineum: Genomic Comparison of Closely Related Tanacetum-Family Plants.</title>
        <authorList>
            <person name="Yamashiro T."/>
            <person name="Shiraishi A."/>
            <person name="Nakayama K."/>
            <person name="Satake H."/>
        </authorList>
    </citation>
    <scope>NUCLEOTIDE SEQUENCE</scope>
</reference>
<keyword evidence="3" id="KW-1185">Reference proteome</keyword>
<feature type="region of interest" description="Disordered" evidence="1">
    <location>
        <begin position="1"/>
        <end position="65"/>
    </location>
</feature>
<evidence type="ECO:0000313" key="3">
    <source>
        <dbReference type="Proteomes" id="UP001151760"/>
    </source>
</evidence>
<reference evidence="2" key="2">
    <citation type="submission" date="2022-01" db="EMBL/GenBank/DDBJ databases">
        <authorList>
            <person name="Yamashiro T."/>
            <person name="Shiraishi A."/>
            <person name="Satake H."/>
            <person name="Nakayama K."/>
        </authorList>
    </citation>
    <scope>NUCLEOTIDE SEQUENCE</scope>
</reference>
<organism evidence="2 3">
    <name type="scientific">Tanacetum coccineum</name>
    <dbReference type="NCBI Taxonomy" id="301880"/>
    <lineage>
        <taxon>Eukaryota</taxon>
        <taxon>Viridiplantae</taxon>
        <taxon>Streptophyta</taxon>
        <taxon>Embryophyta</taxon>
        <taxon>Tracheophyta</taxon>
        <taxon>Spermatophyta</taxon>
        <taxon>Magnoliopsida</taxon>
        <taxon>eudicotyledons</taxon>
        <taxon>Gunneridae</taxon>
        <taxon>Pentapetalae</taxon>
        <taxon>asterids</taxon>
        <taxon>campanulids</taxon>
        <taxon>Asterales</taxon>
        <taxon>Asteraceae</taxon>
        <taxon>Asteroideae</taxon>
        <taxon>Anthemideae</taxon>
        <taxon>Anthemidinae</taxon>
        <taxon>Tanacetum</taxon>
    </lineage>
</organism>
<evidence type="ECO:0000256" key="1">
    <source>
        <dbReference type="SAM" id="MobiDB-lite"/>
    </source>
</evidence>
<dbReference type="EMBL" id="BQNB010012624">
    <property type="protein sequence ID" value="GJT05910.1"/>
    <property type="molecule type" value="Genomic_DNA"/>
</dbReference>